<evidence type="ECO:0000256" key="5">
    <source>
        <dbReference type="ARBA" id="ARBA00023136"/>
    </source>
</evidence>
<feature type="transmembrane region" description="Helical" evidence="6">
    <location>
        <begin position="59"/>
        <end position="78"/>
    </location>
</feature>
<dbReference type="RefSeq" id="WP_246426591.1">
    <property type="nucleotide sequence ID" value="NZ_JACHXJ010000002.1"/>
</dbReference>
<protein>
    <submittedName>
        <fullName evidence="7">Putative MFS family arabinose efflux permease</fullName>
    </submittedName>
</protein>
<dbReference type="InterPro" id="IPR036259">
    <property type="entry name" value="MFS_trans_sf"/>
</dbReference>
<evidence type="ECO:0000313" key="8">
    <source>
        <dbReference type="Proteomes" id="UP000517523"/>
    </source>
</evidence>
<feature type="transmembrane region" description="Helical" evidence="6">
    <location>
        <begin position="115"/>
        <end position="139"/>
    </location>
</feature>
<dbReference type="PANTHER" id="PTHR43124:SF8">
    <property type="entry name" value="INNER MEMBRANE TRANSPORT PROTEIN YDHP"/>
    <property type="match status" value="1"/>
</dbReference>
<reference evidence="7 8" key="1">
    <citation type="submission" date="2020-08" db="EMBL/GenBank/DDBJ databases">
        <title>Genomic Encyclopedia of Type Strains, Phase III (KMG-III): the genomes of soil and plant-associated and newly described type strains.</title>
        <authorList>
            <person name="Whitman W."/>
        </authorList>
    </citation>
    <scope>NUCLEOTIDE SEQUENCE [LARGE SCALE GENOMIC DNA]</scope>
    <source>
        <strain evidence="7 8">CECT 5831</strain>
    </source>
</reference>
<dbReference type="GO" id="GO:0005886">
    <property type="term" value="C:plasma membrane"/>
    <property type="evidence" value="ECO:0007669"/>
    <property type="project" value="UniProtKB-SubCell"/>
</dbReference>
<feature type="transmembrane region" description="Helical" evidence="6">
    <location>
        <begin position="25"/>
        <end position="47"/>
    </location>
</feature>
<gene>
    <name evidence="7" type="ORF">FHS19_003321</name>
</gene>
<dbReference type="PANTHER" id="PTHR43124">
    <property type="entry name" value="PURINE EFFLUX PUMP PBUE"/>
    <property type="match status" value="1"/>
</dbReference>
<dbReference type="Proteomes" id="UP000517523">
    <property type="component" value="Unassembled WGS sequence"/>
</dbReference>
<dbReference type="AlphaFoldDB" id="A0A839TVE8"/>
<name>A0A839TVE8_9BACL</name>
<dbReference type="GO" id="GO:0022857">
    <property type="term" value="F:transmembrane transporter activity"/>
    <property type="evidence" value="ECO:0007669"/>
    <property type="project" value="TreeGrafter"/>
</dbReference>
<keyword evidence="3 6" id="KW-0812">Transmembrane</keyword>
<dbReference type="SUPFAM" id="SSF103473">
    <property type="entry name" value="MFS general substrate transporter"/>
    <property type="match status" value="1"/>
</dbReference>
<comment type="subcellular location">
    <subcellularLocation>
        <location evidence="1">Cell membrane</location>
        <topology evidence="1">Multi-pass membrane protein</topology>
    </subcellularLocation>
</comment>
<keyword evidence="5 6" id="KW-0472">Membrane</keyword>
<sequence>MSWILVLFGVGVTLGNYIDGRLADWKLNISLIALTIGLGASLLALTWASHGKAAAVIDVFLLGIFIFGILPCLTINVMNKAMGAPNLATTMNVSALHIANATGAWLGGVVIDSKYGLHFVPLFASLVTALGVVVTQLGLMLSPRSVKERANLT</sequence>
<comment type="caution">
    <text evidence="7">The sequence shown here is derived from an EMBL/GenBank/DDBJ whole genome shotgun (WGS) entry which is preliminary data.</text>
</comment>
<evidence type="ECO:0000256" key="6">
    <source>
        <dbReference type="SAM" id="Phobius"/>
    </source>
</evidence>
<keyword evidence="4 6" id="KW-1133">Transmembrane helix</keyword>
<evidence type="ECO:0000256" key="3">
    <source>
        <dbReference type="ARBA" id="ARBA00022692"/>
    </source>
</evidence>
<proteinExistence type="predicted"/>
<keyword evidence="2" id="KW-1003">Cell membrane</keyword>
<dbReference type="EMBL" id="JACHXJ010000002">
    <property type="protein sequence ID" value="MBB3128667.1"/>
    <property type="molecule type" value="Genomic_DNA"/>
</dbReference>
<evidence type="ECO:0000256" key="2">
    <source>
        <dbReference type="ARBA" id="ARBA00022475"/>
    </source>
</evidence>
<evidence type="ECO:0000313" key="7">
    <source>
        <dbReference type="EMBL" id="MBB3128667.1"/>
    </source>
</evidence>
<accession>A0A839TVE8</accession>
<dbReference type="Gene3D" id="1.20.1250.20">
    <property type="entry name" value="MFS general substrate transporter like domains"/>
    <property type="match status" value="1"/>
</dbReference>
<dbReference type="InterPro" id="IPR050189">
    <property type="entry name" value="MFS_Efflux_Transporters"/>
</dbReference>
<evidence type="ECO:0000256" key="1">
    <source>
        <dbReference type="ARBA" id="ARBA00004651"/>
    </source>
</evidence>
<evidence type="ECO:0000256" key="4">
    <source>
        <dbReference type="ARBA" id="ARBA00022989"/>
    </source>
</evidence>
<organism evidence="7 8">
    <name type="scientific">Paenibacillus rhizosphaerae</name>
    <dbReference type="NCBI Taxonomy" id="297318"/>
    <lineage>
        <taxon>Bacteria</taxon>
        <taxon>Bacillati</taxon>
        <taxon>Bacillota</taxon>
        <taxon>Bacilli</taxon>
        <taxon>Bacillales</taxon>
        <taxon>Paenibacillaceae</taxon>
        <taxon>Paenibacillus</taxon>
    </lineage>
</organism>